<dbReference type="GO" id="GO:0005524">
    <property type="term" value="F:ATP binding"/>
    <property type="evidence" value="ECO:0007669"/>
    <property type="project" value="InterPro"/>
</dbReference>
<dbReference type="EnsemblPlants" id="AET2Gv21305400.22">
    <property type="protein sequence ID" value="AET2Gv21305400.22"/>
    <property type="gene ID" value="AET2Gv21305400"/>
</dbReference>
<evidence type="ECO:0000313" key="3">
    <source>
        <dbReference type="EnsemblPlants" id="AET2Gv21305400.22"/>
    </source>
</evidence>
<dbReference type="InterPro" id="IPR050496">
    <property type="entry name" value="SNF2_RAD54_helicase_repair"/>
</dbReference>
<name>A0A453DMA6_AEGTS</name>
<dbReference type="InterPro" id="IPR027417">
    <property type="entry name" value="P-loop_NTPase"/>
</dbReference>
<dbReference type="PANTHER" id="PTHR45629">
    <property type="entry name" value="SNF2/RAD54 FAMILY MEMBER"/>
    <property type="match status" value="1"/>
</dbReference>
<feature type="signal peptide" evidence="1">
    <location>
        <begin position="1"/>
        <end position="19"/>
    </location>
</feature>
<dbReference type="InterPro" id="IPR038718">
    <property type="entry name" value="SNF2-like_sf"/>
</dbReference>
<proteinExistence type="predicted"/>
<dbReference type="PANTHER" id="PTHR45629:SF7">
    <property type="entry name" value="DNA EXCISION REPAIR PROTEIN ERCC-6-RELATED"/>
    <property type="match status" value="1"/>
</dbReference>
<protein>
    <recommendedName>
        <fullName evidence="2">Helicase ATP-binding domain-containing protein</fullName>
    </recommendedName>
</protein>
<feature type="domain" description="Helicase ATP-binding" evidence="2">
    <location>
        <begin position="1"/>
        <end position="161"/>
    </location>
</feature>
<dbReference type="InterPro" id="IPR014001">
    <property type="entry name" value="Helicase_ATP-bd"/>
</dbReference>
<dbReference type="Gene3D" id="3.40.50.10810">
    <property type="entry name" value="Tandem AAA-ATPase domain"/>
    <property type="match status" value="1"/>
</dbReference>
<reference evidence="4" key="1">
    <citation type="journal article" date="2014" name="Science">
        <title>Ancient hybridizations among the ancestral genomes of bread wheat.</title>
        <authorList>
            <consortium name="International Wheat Genome Sequencing Consortium,"/>
            <person name="Marcussen T."/>
            <person name="Sandve S.R."/>
            <person name="Heier L."/>
            <person name="Spannagl M."/>
            <person name="Pfeifer M."/>
            <person name="Jakobsen K.S."/>
            <person name="Wulff B.B."/>
            <person name="Steuernagel B."/>
            <person name="Mayer K.F."/>
            <person name="Olsen O.A."/>
        </authorList>
    </citation>
    <scope>NUCLEOTIDE SEQUENCE [LARGE SCALE GENOMIC DNA]</scope>
    <source>
        <strain evidence="4">cv. AL8/78</strain>
    </source>
</reference>
<feature type="chain" id="PRO_5019518855" description="Helicase ATP-binding domain-containing protein" evidence="1">
    <location>
        <begin position="20"/>
        <end position="333"/>
    </location>
</feature>
<dbReference type="Pfam" id="PF00176">
    <property type="entry name" value="SNF2-rel_dom"/>
    <property type="match status" value="2"/>
</dbReference>
<dbReference type="AlphaFoldDB" id="A0A453DMA6"/>
<dbReference type="Proteomes" id="UP000015105">
    <property type="component" value="Chromosome 2D"/>
</dbReference>
<reference evidence="3" key="3">
    <citation type="journal article" date="2017" name="Nature">
        <title>Genome sequence of the progenitor of the wheat D genome Aegilops tauschii.</title>
        <authorList>
            <person name="Luo M.C."/>
            <person name="Gu Y.Q."/>
            <person name="Puiu D."/>
            <person name="Wang H."/>
            <person name="Twardziok S.O."/>
            <person name="Deal K.R."/>
            <person name="Huo N."/>
            <person name="Zhu T."/>
            <person name="Wang L."/>
            <person name="Wang Y."/>
            <person name="McGuire P.E."/>
            <person name="Liu S."/>
            <person name="Long H."/>
            <person name="Ramasamy R.K."/>
            <person name="Rodriguez J.C."/>
            <person name="Van S.L."/>
            <person name="Yuan L."/>
            <person name="Wang Z."/>
            <person name="Xia Z."/>
            <person name="Xiao L."/>
            <person name="Anderson O.D."/>
            <person name="Ouyang S."/>
            <person name="Liang Y."/>
            <person name="Zimin A.V."/>
            <person name="Pertea G."/>
            <person name="Qi P."/>
            <person name="Bennetzen J.L."/>
            <person name="Dai X."/>
            <person name="Dawson M.W."/>
            <person name="Muller H.G."/>
            <person name="Kugler K."/>
            <person name="Rivarola-Duarte L."/>
            <person name="Spannagl M."/>
            <person name="Mayer K.F.X."/>
            <person name="Lu F.H."/>
            <person name="Bevan M.W."/>
            <person name="Leroy P."/>
            <person name="Li P."/>
            <person name="You F.M."/>
            <person name="Sun Q."/>
            <person name="Liu Z."/>
            <person name="Lyons E."/>
            <person name="Wicker T."/>
            <person name="Salzberg S.L."/>
            <person name="Devos K.M."/>
            <person name="Dvorak J."/>
        </authorList>
    </citation>
    <scope>NUCLEOTIDE SEQUENCE [LARGE SCALE GENOMIC DNA]</scope>
    <source>
        <strain evidence="3">cv. AL8/78</strain>
    </source>
</reference>
<sequence length="333" mass="37793">CTLASILQVSAFLAGLFHCRLIKRVLVVAPKTLLTHWTKELSVVGLKHKIRDYSGASVNVRNSELQYAFKEGGILLTTYDIVRNNYKLIRGDFYNGNDEDEDGKLWNYVILDEGHIIKNPSTQRAKSLLEIPCVHRIVISGTPIQNNLKVQIKALRERIKPYFLRRMKSEVFLDTGSADDKKLSKKNELIVWLRLTACQRQLYEAFLNSDLVHSSMQGSPLAAITVLKKICDHPLILTKRAAEGILEGMEGMLDNKDMGMVEKMAMNLADMAHDDQALQVGEEVSCKLIFIMSLLRKLLEEGHHVLIFSQTRKMLNLIQVCSCLLFSACRFFL</sequence>
<reference evidence="4" key="2">
    <citation type="journal article" date="2017" name="Nat. Plants">
        <title>The Aegilops tauschii genome reveals multiple impacts of transposons.</title>
        <authorList>
            <person name="Zhao G."/>
            <person name="Zou C."/>
            <person name="Li K."/>
            <person name="Wang K."/>
            <person name="Li T."/>
            <person name="Gao L."/>
            <person name="Zhang X."/>
            <person name="Wang H."/>
            <person name="Yang Z."/>
            <person name="Liu X."/>
            <person name="Jiang W."/>
            <person name="Mao L."/>
            <person name="Kong X."/>
            <person name="Jiao Y."/>
            <person name="Jia J."/>
        </authorList>
    </citation>
    <scope>NUCLEOTIDE SEQUENCE [LARGE SCALE GENOMIC DNA]</scope>
    <source>
        <strain evidence="4">cv. AL8/78</strain>
    </source>
</reference>
<reference evidence="3" key="5">
    <citation type="journal article" date="2021" name="G3 (Bethesda)">
        <title>Aegilops tauschii genome assembly Aet v5.0 features greater sequence contiguity and improved annotation.</title>
        <authorList>
            <person name="Wang L."/>
            <person name="Zhu T."/>
            <person name="Rodriguez J.C."/>
            <person name="Deal K.R."/>
            <person name="Dubcovsky J."/>
            <person name="McGuire P.E."/>
            <person name="Lux T."/>
            <person name="Spannagl M."/>
            <person name="Mayer K.F.X."/>
            <person name="Baldrich P."/>
            <person name="Meyers B.C."/>
            <person name="Huo N."/>
            <person name="Gu Y.Q."/>
            <person name="Zhou H."/>
            <person name="Devos K.M."/>
            <person name="Bennetzen J.L."/>
            <person name="Unver T."/>
            <person name="Budak H."/>
            <person name="Gulick P.J."/>
            <person name="Galiba G."/>
            <person name="Kalapos B."/>
            <person name="Nelson D.R."/>
            <person name="Li P."/>
            <person name="You F.M."/>
            <person name="Luo M.C."/>
            <person name="Dvorak J."/>
        </authorList>
    </citation>
    <scope>NUCLEOTIDE SEQUENCE [LARGE SCALE GENOMIC DNA]</scope>
    <source>
        <strain evidence="3">cv. AL8/78</strain>
    </source>
</reference>
<accession>A0A453DMA6</accession>
<reference evidence="3" key="4">
    <citation type="submission" date="2019-03" db="UniProtKB">
        <authorList>
            <consortium name="EnsemblPlants"/>
        </authorList>
    </citation>
    <scope>IDENTIFICATION</scope>
</reference>
<evidence type="ECO:0000256" key="1">
    <source>
        <dbReference type="SAM" id="SignalP"/>
    </source>
</evidence>
<evidence type="ECO:0000259" key="2">
    <source>
        <dbReference type="PROSITE" id="PS51192"/>
    </source>
</evidence>
<keyword evidence="4" id="KW-1185">Reference proteome</keyword>
<dbReference type="PROSITE" id="PS51192">
    <property type="entry name" value="HELICASE_ATP_BIND_1"/>
    <property type="match status" value="1"/>
</dbReference>
<evidence type="ECO:0000313" key="4">
    <source>
        <dbReference type="Proteomes" id="UP000015105"/>
    </source>
</evidence>
<dbReference type="SUPFAM" id="SSF52540">
    <property type="entry name" value="P-loop containing nucleoside triphosphate hydrolases"/>
    <property type="match status" value="2"/>
</dbReference>
<organism evidence="3 4">
    <name type="scientific">Aegilops tauschii subsp. strangulata</name>
    <name type="common">Goatgrass</name>
    <dbReference type="NCBI Taxonomy" id="200361"/>
    <lineage>
        <taxon>Eukaryota</taxon>
        <taxon>Viridiplantae</taxon>
        <taxon>Streptophyta</taxon>
        <taxon>Embryophyta</taxon>
        <taxon>Tracheophyta</taxon>
        <taxon>Spermatophyta</taxon>
        <taxon>Magnoliopsida</taxon>
        <taxon>Liliopsida</taxon>
        <taxon>Poales</taxon>
        <taxon>Poaceae</taxon>
        <taxon>BOP clade</taxon>
        <taxon>Pooideae</taxon>
        <taxon>Triticodae</taxon>
        <taxon>Triticeae</taxon>
        <taxon>Triticinae</taxon>
        <taxon>Aegilops</taxon>
    </lineage>
</organism>
<dbReference type="InterPro" id="IPR000330">
    <property type="entry name" value="SNF2_N"/>
</dbReference>
<dbReference type="GO" id="GO:0015616">
    <property type="term" value="F:DNA translocase activity"/>
    <property type="evidence" value="ECO:0007669"/>
    <property type="project" value="TreeGrafter"/>
</dbReference>
<dbReference type="Gene3D" id="3.40.50.300">
    <property type="entry name" value="P-loop containing nucleotide triphosphate hydrolases"/>
    <property type="match status" value="1"/>
</dbReference>
<keyword evidence="1" id="KW-0732">Signal</keyword>
<dbReference type="Gramene" id="AET2Gv21305400.22">
    <property type="protein sequence ID" value="AET2Gv21305400.22"/>
    <property type="gene ID" value="AET2Gv21305400"/>
</dbReference>